<evidence type="ECO:0000256" key="7">
    <source>
        <dbReference type="ARBA" id="ARBA00023170"/>
    </source>
</evidence>
<dbReference type="PROSITE" id="PS00031">
    <property type="entry name" value="NUCLEAR_REC_DBD_1"/>
    <property type="match status" value="1"/>
</dbReference>
<reference evidence="11" key="2">
    <citation type="submission" date="2015-06" db="UniProtKB">
        <authorList>
            <consortium name="EnsemblMetazoa"/>
        </authorList>
    </citation>
    <scope>IDENTIFICATION</scope>
</reference>
<dbReference type="Pfam" id="PF00105">
    <property type="entry name" value="zf-C4"/>
    <property type="match status" value="1"/>
</dbReference>
<dbReference type="InterPro" id="IPR050234">
    <property type="entry name" value="Nuclear_hormone_rcpt_NR1"/>
</dbReference>
<reference evidence="12" key="1">
    <citation type="submission" date="2011-08" db="EMBL/GenBank/DDBJ databases">
        <authorList>
            <person name="Rombauts S."/>
        </authorList>
    </citation>
    <scope>NUCLEOTIDE SEQUENCE</scope>
    <source>
        <strain evidence="12">London</strain>
    </source>
</reference>
<evidence type="ECO:0000256" key="3">
    <source>
        <dbReference type="ARBA" id="ARBA00022833"/>
    </source>
</evidence>
<evidence type="ECO:0000256" key="1">
    <source>
        <dbReference type="ARBA" id="ARBA00022723"/>
    </source>
</evidence>
<evidence type="ECO:0000256" key="8">
    <source>
        <dbReference type="ARBA" id="ARBA00023242"/>
    </source>
</evidence>
<dbReference type="PANTHER" id="PTHR24082">
    <property type="entry name" value="NUCLEAR HORMONE RECEPTOR"/>
    <property type="match status" value="1"/>
</dbReference>
<evidence type="ECO:0000256" key="9">
    <source>
        <dbReference type="SAM" id="SignalP"/>
    </source>
</evidence>
<dbReference type="PROSITE" id="PS51030">
    <property type="entry name" value="NUCLEAR_REC_DBD_2"/>
    <property type="match status" value="1"/>
</dbReference>
<dbReference type="EnsemblMetazoa" id="tetur01g10970.1">
    <property type="protein sequence ID" value="tetur01g10970.1"/>
    <property type="gene ID" value="tetur01g10970"/>
</dbReference>
<dbReference type="SUPFAM" id="SSF57716">
    <property type="entry name" value="Glucocorticoid receptor-like (DNA-binding domain)"/>
    <property type="match status" value="1"/>
</dbReference>
<protein>
    <recommendedName>
        <fullName evidence="10">Nuclear receptor domain-containing protein</fullName>
    </recommendedName>
</protein>
<dbReference type="STRING" id="32264.T1JSL6"/>
<feature type="chain" id="PRO_5004590766" description="Nuclear receptor domain-containing protein" evidence="9">
    <location>
        <begin position="24"/>
        <end position="338"/>
    </location>
</feature>
<keyword evidence="12" id="KW-1185">Reference proteome</keyword>
<dbReference type="AlphaFoldDB" id="T1JSL6"/>
<sequence length="338" mass="38848">MGRKIMINLIIQTHFSLFTCILAEKNDSALKLCQVCGDKSTGRHYNAFTCEGCKGFFRRSVMKGMKYACKSNNNDCLVDANNRRKCCRACRLRRCLAIGMNPDICLNKANEDSLERASKANSMENMFNKLTLLHFETDSTSLLWPTGLQIMEDFCDPFYLSYVVFHLKISNKLIYFESKLPPFASLPIDSQYSGVRDAAHPILILFTLLHFDTDSASLLWPTGQQITEDHLKGSVFSSLRFQLFQTGRDLKRLNMTLDDIPLVILYLLTMNFSREQFASNIINKCNQIGSSKYPEIWGSYIDVLHKIQMLVVHIKTTLNNFRVNSRNFIQQQTNLYSF</sequence>
<dbReference type="GO" id="GO:0000122">
    <property type="term" value="P:negative regulation of transcription by RNA polymerase II"/>
    <property type="evidence" value="ECO:0007669"/>
    <property type="project" value="TreeGrafter"/>
</dbReference>
<evidence type="ECO:0000256" key="6">
    <source>
        <dbReference type="ARBA" id="ARBA00023163"/>
    </source>
</evidence>
<keyword evidence="4" id="KW-0805">Transcription regulation</keyword>
<dbReference type="EMBL" id="CAEY01000462">
    <property type="status" value="NOT_ANNOTATED_CDS"/>
    <property type="molecule type" value="Genomic_DNA"/>
</dbReference>
<dbReference type="Proteomes" id="UP000015104">
    <property type="component" value="Unassembled WGS sequence"/>
</dbReference>
<dbReference type="InterPro" id="IPR001628">
    <property type="entry name" value="Znf_hrmn_rcpt"/>
</dbReference>
<evidence type="ECO:0000313" key="11">
    <source>
        <dbReference type="EnsemblMetazoa" id="tetur01g10970.1"/>
    </source>
</evidence>
<feature type="domain" description="Nuclear receptor" evidence="10">
    <location>
        <begin position="30"/>
        <end position="107"/>
    </location>
</feature>
<accession>T1JSL6</accession>
<keyword evidence="2" id="KW-0863">Zinc-finger</keyword>
<dbReference type="SUPFAM" id="SSF48508">
    <property type="entry name" value="Nuclear receptor ligand-binding domain"/>
    <property type="match status" value="1"/>
</dbReference>
<dbReference type="GO" id="GO:0030154">
    <property type="term" value="P:cell differentiation"/>
    <property type="evidence" value="ECO:0007669"/>
    <property type="project" value="TreeGrafter"/>
</dbReference>
<keyword evidence="8" id="KW-0539">Nucleus</keyword>
<dbReference type="GO" id="GO:0008270">
    <property type="term" value="F:zinc ion binding"/>
    <property type="evidence" value="ECO:0007669"/>
    <property type="project" value="UniProtKB-KW"/>
</dbReference>
<dbReference type="PANTHER" id="PTHR24082:SF507">
    <property type="entry name" value="BILE ACID RECEPTOR-RELATED"/>
    <property type="match status" value="1"/>
</dbReference>
<keyword evidence="1" id="KW-0479">Metal-binding</keyword>
<evidence type="ECO:0000256" key="5">
    <source>
        <dbReference type="ARBA" id="ARBA00023125"/>
    </source>
</evidence>
<keyword evidence="7" id="KW-0675">Receptor</keyword>
<dbReference type="GO" id="GO:0090575">
    <property type="term" value="C:RNA polymerase II transcription regulator complex"/>
    <property type="evidence" value="ECO:0007669"/>
    <property type="project" value="TreeGrafter"/>
</dbReference>
<dbReference type="SMART" id="SM00399">
    <property type="entry name" value="ZnF_C4"/>
    <property type="match status" value="1"/>
</dbReference>
<dbReference type="GO" id="GO:0045944">
    <property type="term" value="P:positive regulation of transcription by RNA polymerase II"/>
    <property type="evidence" value="ECO:0007669"/>
    <property type="project" value="TreeGrafter"/>
</dbReference>
<keyword evidence="6" id="KW-0804">Transcription</keyword>
<evidence type="ECO:0000256" key="4">
    <source>
        <dbReference type="ARBA" id="ARBA00023015"/>
    </source>
</evidence>
<organism evidence="11 12">
    <name type="scientific">Tetranychus urticae</name>
    <name type="common">Two-spotted spider mite</name>
    <dbReference type="NCBI Taxonomy" id="32264"/>
    <lineage>
        <taxon>Eukaryota</taxon>
        <taxon>Metazoa</taxon>
        <taxon>Ecdysozoa</taxon>
        <taxon>Arthropoda</taxon>
        <taxon>Chelicerata</taxon>
        <taxon>Arachnida</taxon>
        <taxon>Acari</taxon>
        <taxon>Acariformes</taxon>
        <taxon>Trombidiformes</taxon>
        <taxon>Prostigmata</taxon>
        <taxon>Eleutherengona</taxon>
        <taxon>Raphignathae</taxon>
        <taxon>Tetranychoidea</taxon>
        <taxon>Tetranychidae</taxon>
        <taxon>Tetranychus</taxon>
    </lineage>
</organism>
<keyword evidence="5" id="KW-0238">DNA-binding</keyword>
<dbReference type="Gene3D" id="3.30.50.10">
    <property type="entry name" value="Erythroid Transcription Factor GATA-1, subunit A"/>
    <property type="match status" value="1"/>
</dbReference>
<dbReference type="Gene3D" id="1.10.565.10">
    <property type="entry name" value="Retinoid X Receptor"/>
    <property type="match status" value="1"/>
</dbReference>
<dbReference type="eggNOG" id="KOG4215">
    <property type="taxonomic scope" value="Eukaryota"/>
</dbReference>
<keyword evidence="9" id="KW-0732">Signal</keyword>
<dbReference type="InterPro" id="IPR013088">
    <property type="entry name" value="Znf_NHR/GATA"/>
</dbReference>
<dbReference type="PRINTS" id="PR00047">
    <property type="entry name" value="STROIDFINGER"/>
</dbReference>
<proteinExistence type="predicted"/>
<evidence type="ECO:0000313" key="12">
    <source>
        <dbReference type="Proteomes" id="UP000015104"/>
    </source>
</evidence>
<name>T1JSL6_TETUR</name>
<dbReference type="HOGENOM" id="CLU_822146_0_0_1"/>
<dbReference type="InterPro" id="IPR035500">
    <property type="entry name" value="NHR-like_dom_sf"/>
</dbReference>
<keyword evidence="3" id="KW-0862">Zinc</keyword>
<evidence type="ECO:0000259" key="10">
    <source>
        <dbReference type="PROSITE" id="PS51030"/>
    </source>
</evidence>
<dbReference type="GO" id="GO:0004879">
    <property type="term" value="F:nuclear receptor activity"/>
    <property type="evidence" value="ECO:0007669"/>
    <property type="project" value="TreeGrafter"/>
</dbReference>
<feature type="signal peptide" evidence="9">
    <location>
        <begin position="1"/>
        <end position="23"/>
    </location>
</feature>
<evidence type="ECO:0000256" key="2">
    <source>
        <dbReference type="ARBA" id="ARBA00022771"/>
    </source>
</evidence>
<dbReference type="GO" id="GO:0000978">
    <property type="term" value="F:RNA polymerase II cis-regulatory region sequence-specific DNA binding"/>
    <property type="evidence" value="ECO:0007669"/>
    <property type="project" value="TreeGrafter"/>
</dbReference>